<feature type="compositionally biased region" description="Basic and acidic residues" evidence="2">
    <location>
        <begin position="347"/>
        <end position="358"/>
    </location>
</feature>
<feature type="domain" description="Nibrin C-terminal" evidence="3">
    <location>
        <begin position="395"/>
        <end position="424"/>
    </location>
</feature>
<dbReference type="GO" id="GO:0000724">
    <property type="term" value="P:double-strand break repair via homologous recombination"/>
    <property type="evidence" value="ECO:0007669"/>
    <property type="project" value="TreeGrafter"/>
</dbReference>
<sequence>MSQCHPLHGHEGSDPVVVALLSCASASLRVSRVEYEALVACSSCVDNEGKASLAQDVQQLGGRLVSSWSEDCTHLVMPAVKVTIKTICALLCCRPIVRPHYFSEFRKALLEKKAPPKAEDFCPDIDEPTLDREVVDLGVRLQRRSVFQGKTFVFLSAKQLKRLSSAVTFGRGQAQLLEEGSLPTALLESPQTCVVDAETGSSQVLQSASAVMWNDSVARILQRFFFWVLRFIEGLGLLGGLVSWVFVGLWPFDAQDPVFFGNRCLLEVRGQWRLNHWVCSLAMIGSSAYRMDTSGPTSVGETPEKEQRRTGVLSKRPTETDTACKSLATETSSSASAARAKSLQSTNEKDALPSRARGDGQPTSRPPLSNGAKTRSPEKQANSLTNYFQPISRKRIIGGSELVAHNRGKNSELEEWLREAAEVWSRCRGGGVAGFEARHCGAVGVGLSVAEGPTWMSVFLEGGGGTFLDQSEAFLCFRRRVGMSEKKPLETISSGMAFTSGWQQSRSLCPELKNKTAFVPTKV</sequence>
<dbReference type="PANTHER" id="PTHR12162:SF0">
    <property type="entry name" value="NIBRIN"/>
    <property type="match status" value="1"/>
</dbReference>
<feature type="compositionally biased region" description="Low complexity" evidence="2">
    <location>
        <begin position="325"/>
        <end position="345"/>
    </location>
</feature>
<dbReference type="Proteomes" id="UP000694397">
    <property type="component" value="Chromosome 18"/>
</dbReference>
<feature type="compositionally biased region" description="Polar residues" evidence="2">
    <location>
        <begin position="361"/>
        <end position="385"/>
    </location>
</feature>
<dbReference type="GO" id="GO:0007095">
    <property type="term" value="P:mitotic G2 DNA damage checkpoint signaling"/>
    <property type="evidence" value="ECO:0007669"/>
    <property type="project" value="InterPro"/>
</dbReference>
<reference evidence="5" key="3">
    <citation type="submission" date="2025-09" db="UniProtKB">
        <authorList>
            <consortium name="Ensembl"/>
        </authorList>
    </citation>
    <scope>IDENTIFICATION</scope>
</reference>
<dbReference type="InterPro" id="IPR036420">
    <property type="entry name" value="BRCT_dom_sf"/>
</dbReference>
<organism evidence="5 6">
    <name type="scientific">Scleropages formosus</name>
    <name type="common">Asian bonytongue</name>
    <name type="synonym">Osteoglossum formosum</name>
    <dbReference type="NCBI Taxonomy" id="113540"/>
    <lineage>
        <taxon>Eukaryota</taxon>
        <taxon>Metazoa</taxon>
        <taxon>Chordata</taxon>
        <taxon>Craniata</taxon>
        <taxon>Vertebrata</taxon>
        <taxon>Euteleostomi</taxon>
        <taxon>Actinopterygii</taxon>
        <taxon>Neopterygii</taxon>
        <taxon>Teleostei</taxon>
        <taxon>Osteoglossocephala</taxon>
        <taxon>Osteoglossomorpha</taxon>
        <taxon>Osteoglossiformes</taxon>
        <taxon>Osteoglossidae</taxon>
        <taxon>Scleropages</taxon>
    </lineage>
</organism>
<reference evidence="5 6" key="1">
    <citation type="submission" date="2019-04" db="EMBL/GenBank/DDBJ databases">
        <authorList>
            <consortium name="Wellcome Sanger Institute Data Sharing"/>
        </authorList>
    </citation>
    <scope>NUCLEOTIDE SEQUENCE [LARGE SCALE GENOMIC DNA]</scope>
</reference>
<keyword evidence="1" id="KW-0131">Cell cycle</keyword>
<evidence type="ECO:0000259" key="4">
    <source>
        <dbReference type="Pfam" id="PF16508"/>
    </source>
</evidence>
<dbReference type="InterPro" id="IPR043014">
    <property type="entry name" value="Nibrin_BRCT2_sf"/>
</dbReference>
<feature type="region of interest" description="Disordered" evidence="2">
    <location>
        <begin position="292"/>
        <end position="385"/>
    </location>
</feature>
<dbReference type="OrthoDB" id="552194at2759"/>
<dbReference type="SUPFAM" id="SSF52113">
    <property type="entry name" value="BRCT domain"/>
    <property type="match status" value="1"/>
</dbReference>
<dbReference type="Pfam" id="PF08599">
    <property type="entry name" value="Nbs1_C"/>
    <property type="match status" value="1"/>
</dbReference>
<feature type="domain" description="Nibrin second BRCT" evidence="4">
    <location>
        <begin position="142"/>
        <end position="221"/>
    </location>
</feature>
<accession>A0A8C9WMX0</accession>
<reference evidence="5" key="2">
    <citation type="submission" date="2025-08" db="UniProtKB">
        <authorList>
            <consortium name="Ensembl"/>
        </authorList>
    </citation>
    <scope>IDENTIFICATION</scope>
</reference>
<keyword evidence="6" id="KW-1185">Reference proteome</keyword>
<proteinExistence type="predicted"/>
<dbReference type="FunFam" id="3.40.50.10980:FF:000001">
    <property type="entry name" value="Nibrin"/>
    <property type="match status" value="1"/>
</dbReference>
<dbReference type="GeneTree" id="ENSGT00390000000521"/>
<dbReference type="CDD" id="cd17741">
    <property type="entry name" value="BRCT_nibrin"/>
    <property type="match status" value="1"/>
</dbReference>
<dbReference type="PANTHER" id="PTHR12162">
    <property type="entry name" value="NIBRIN-RELATED"/>
    <property type="match status" value="1"/>
</dbReference>
<evidence type="ECO:0000259" key="3">
    <source>
        <dbReference type="Pfam" id="PF08599"/>
    </source>
</evidence>
<evidence type="ECO:0000313" key="6">
    <source>
        <dbReference type="Proteomes" id="UP000694397"/>
    </source>
</evidence>
<dbReference type="AlphaFoldDB" id="A0A8C9WMX0"/>
<evidence type="ECO:0000313" key="5">
    <source>
        <dbReference type="Ensembl" id="ENSSFOP00015076103.1"/>
    </source>
</evidence>
<protein>
    <recommendedName>
        <fullName evidence="7">BRCT domain-containing protein</fullName>
    </recommendedName>
</protein>
<dbReference type="GO" id="GO:0003684">
    <property type="term" value="F:damaged DNA binding"/>
    <property type="evidence" value="ECO:0007669"/>
    <property type="project" value="TreeGrafter"/>
</dbReference>
<dbReference type="InterPro" id="IPR013908">
    <property type="entry name" value="Nibrin_C"/>
</dbReference>
<dbReference type="Gene3D" id="3.40.50.10980">
    <property type="entry name" value="Nibrin, BRCT2 domain"/>
    <property type="match status" value="1"/>
</dbReference>
<name>A0A8C9WMX0_SCLFO</name>
<dbReference type="Pfam" id="PF16508">
    <property type="entry name" value="NIBRIN_BRCT_II"/>
    <property type="match status" value="1"/>
</dbReference>
<dbReference type="InterPro" id="IPR032429">
    <property type="entry name" value="Nibrin_BRCT2"/>
</dbReference>
<evidence type="ECO:0000256" key="2">
    <source>
        <dbReference type="SAM" id="MobiDB-lite"/>
    </source>
</evidence>
<dbReference type="GO" id="GO:0030870">
    <property type="term" value="C:Mre11 complex"/>
    <property type="evidence" value="ECO:0007669"/>
    <property type="project" value="InterPro"/>
</dbReference>
<dbReference type="Gene3D" id="3.40.50.10190">
    <property type="entry name" value="BRCT domain"/>
    <property type="match status" value="1"/>
</dbReference>
<evidence type="ECO:0000256" key="1">
    <source>
        <dbReference type="ARBA" id="ARBA00023306"/>
    </source>
</evidence>
<dbReference type="InterPro" id="IPR040227">
    <property type="entry name" value="Nibrin-rel"/>
</dbReference>
<dbReference type="Ensembl" id="ENSSFOT00015039310.1">
    <property type="protein sequence ID" value="ENSSFOP00015076103.1"/>
    <property type="gene ID" value="ENSSFOG00015027273.1"/>
</dbReference>
<evidence type="ECO:0008006" key="7">
    <source>
        <dbReference type="Google" id="ProtNLM"/>
    </source>
</evidence>